<dbReference type="PANTHER" id="PTHR47271">
    <property type="entry name" value="ARGININE DEIMINASE"/>
    <property type="match status" value="1"/>
</dbReference>
<evidence type="ECO:0000313" key="5">
    <source>
        <dbReference type="EMBL" id="QTN36748.1"/>
    </source>
</evidence>
<dbReference type="GO" id="GO:0019546">
    <property type="term" value="P:L-arginine deiminase pathway"/>
    <property type="evidence" value="ECO:0007669"/>
    <property type="project" value="TreeGrafter"/>
</dbReference>
<proteinExistence type="predicted"/>
<dbReference type="Proteomes" id="UP000665026">
    <property type="component" value="Chromosome"/>
</dbReference>
<evidence type="ECO:0000256" key="2">
    <source>
        <dbReference type="ARBA" id="ARBA00012171"/>
    </source>
</evidence>
<dbReference type="AlphaFoldDB" id="A0A975I809"/>
<dbReference type="SUPFAM" id="SSF55909">
    <property type="entry name" value="Pentein"/>
    <property type="match status" value="1"/>
</dbReference>
<accession>A0A975I809</accession>
<name>A0A975I809_9RHOB</name>
<comment type="pathway">
    <text evidence="1">Amino-acid degradation; L-arginine degradation via ADI pathway; carbamoyl phosphate from L-arginine: step 1/2.</text>
</comment>
<comment type="catalytic activity">
    <reaction evidence="3">
        <text>L-arginine + H2O = L-citrulline + NH4(+)</text>
        <dbReference type="Rhea" id="RHEA:19597"/>
        <dbReference type="ChEBI" id="CHEBI:15377"/>
        <dbReference type="ChEBI" id="CHEBI:28938"/>
        <dbReference type="ChEBI" id="CHEBI:32682"/>
        <dbReference type="ChEBI" id="CHEBI:57743"/>
        <dbReference type="EC" id="3.5.3.6"/>
    </reaction>
</comment>
<evidence type="ECO:0000313" key="6">
    <source>
        <dbReference type="Proteomes" id="UP000665026"/>
    </source>
</evidence>
<protein>
    <recommendedName>
        <fullName evidence="2">arginine deiminase</fullName>
        <ecNumber evidence="2">3.5.3.6</ecNumber>
    </recommendedName>
</protein>
<gene>
    <name evidence="5" type="ORF">HZ995_04300</name>
</gene>
<dbReference type="EMBL" id="CP060010">
    <property type="protein sequence ID" value="QTN36748.1"/>
    <property type="molecule type" value="Genomic_DNA"/>
</dbReference>
<dbReference type="KEGG" id="cact:HZ995_04300"/>
<organism evidence="5 6">
    <name type="scientific">Cognatishimia activa</name>
    <dbReference type="NCBI Taxonomy" id="1715691"/>
    <lineage>
        <taxon>Bacteria</taxon>
        <taxon>Pseudomonadati</taxon>
        <taxon>Pseudomonadota</taxon>
        <taxon>Alphaproteobacteria</taxon>
        <taxon>Rhodobacterales</taxon>
        <taxon>Paracoccaceae</taxon>
        <taxon>Cognatishimia</taxon>
    </lineage>
</organism>
<reference evidence="5" key="1">
    <citation type="submission" date="2020-07" db="EMBL/GenBank/DDBJ databases">
        <title>Genome sequences of bacteria associated with the marine, planktonic diatom Thalassiosira profunda strain ECT2AJA-044.</title>
        <authorList>
            <person name="Gargas C.B."/>
            <person name="Roberts W.R."/>
            <person name="Alverson A.J."/>
        </authorList>
    </citation>
    <scope>NUCLEOTIDE SEQUENCE</scope>
    <source>
        <strain evidence="5">ECT2AJA-044</strain>
    </source>
</reference>
<evidence type="ECO:0000256" key="3">
    <source>
        <dbReference type="ARBA" id="ARBA00049429"/>
    </source>
</evidence>
<dbReference type="EC" id="3.5.3.6" evidence="2"/>
<dbReference type="PANTHER" id="PTHR47271:SF2">
    <property type="entry name" value="ARGININE DEIMINASE"/>
    <property type="match status" value="1"/>
</dbReference>
<feature type="region of interest" description="Disordered" evidence="4">
    <location>
        <begin position="1"/>
        <end position="23"/>
    </location>
</feature>
<feature type="compositionally biased region" description="Polar residues" evidence="4">
    <location>
        <begin position="1"/>
        <end position="10"/>
    </location>
</feature>
<dbReference type="RefSeq" id="WP_209357446.1">
    <property type="nucleotide sequence ID" value="NZ_CP060010.1"/>
</dbReference>
<dbReference type="GO" id="GO:0016990">
    <property type="term" value="F:arginine deiminase activity"/>
    <property type="evidence" value="ECO:0007669"/>
    <property type="project" value="UniProtKB-EC"/>
</dbReference>
<sequence length="311" mass="34491">MADGTQTDSFSLRVRRDGGGTPELNTWGANSDYGTLRSVLLGPIENYQWLKTSSLSKKSLRRGVEFDPKVAQAQHAEMVDAYRSADVDVHFHAPDPHLPYQVYARDSSVMTPYGAIITHMSQYWRRGENFRAIETYQKLGIPIYDYVTAGTFEGGDFNVIEPGAVLIGWEGDEGRSQEQGAKQIAAWMEAEGWEVMLADIDPYYVHIDLMVVMLAPKLAAVCLECTDPKVIEWLKSKNIELITVPFQETMALGCNVVALGEDRVLLPAASKTLKEKVKAHGFTVFDPELDMITQGGGGVHCMCQSLVRDPV</sequence>
<dbReference type="Gene3D" id="3.75.10.10">
    <property type="entry name" value="L-arginine/glycine Amidinotransferase, Chain A"/>
    <property type="match status" value="1"/>
</dbReference>
<evidence type="ECO:0000256" key="4">
    <source>
        <dbReference type="SAM" id="MobiDB-lite"/>
    </source>
</evidence>
<evidence type="ECO:0000256" key="1">
    <source>
        <dbReference type="ARBA" id="ARBA00005213"/>
    </source>
</evidence>
<dbReference type="Pfam" id="PF19420">
    <property type="entry name" value="DDAH_eukar"/>
    <property type="match status" value="1"/>
</dbReference>